<evidence type="ECO:0000256" key="4">
    <source>
        <dbReference type="ARBA" id="ARBA00022989"/>
    </source>
</evidence>
<keyword evidence="9" id="KW-1185">Reference proteome</keyword>
<evidence type="ECO:0000259" key="7">
    <source>
        <dbReference type="Pfam" id="PF04024"/>
    </source>
</evidence>
<evidence type="ECO:0000256" key="6">
    <source>
        <dbReference type="SAM" id="Phobius"/>
    </source>
</evidence>
<evidence type="ECO:0000256" key="3">
    <source>
        <dbReference type="ARBA" id="ARBA00022692"/>
    </source>
</evidence>
<name>A0ABU1JE20_9MICC</name>
<evidence type="ECO:0000256" key="1">
    <source>
        <dbReference type="ARBA" id="ARBA00004162"/>
    </source>
</evidence>
<evidence type="ECO:0000256" key="2">
    <source>
        <dbReference type="ARBA" id="ARBA00022475"/>
    </source>
</evidence>
<dbReference type="PANTHER" id="PTHR33885">
    <property type="entry name" value="PHAGE SHOCK PROTEIN C"/>
    <property type="match status" value="1"/>
</dbReference>
<organism evidence="8 9">
    <name type="scientific">Arthrobacter russicus</name>
    <dbReference type="NCBI Taxonomy" id="172040"/>
    <lineage>
        <taxon>Bacteria</taxon>
        <taxon>Bacillati</taxon>
        <taxon>Actinomycetota</taxon>
        <taxon>Actinomycetes</taxon>
        <taxon>Micrococcales</taxon>
        <taxon>Micrococcaceae</taxon>
        <taxon>Arthrobacter</taxon>
    </lineage>
</organism>
<dbReference type="EMBL" id="JAVDQF010000001">
    <property type="protein sequence ID" value="MDR6270389.1"/>
    <property type="molecule type" value="Genomic_DNA"/>
</dbReference>
<evidence type="ECO:0000313" key="9">
    <source>
        <dbReference type="Proteomes" id="UP001185069"/>
    </source>
</evidence>
<feature type="domain" description="Phage shock protein PspC N-terminal" evidence="7">
    <location>
        <begin position="12"/>
        <end position="66"/>
    </location>
</feature>
<sequence length="82" mass="9042">MESFYRTMRSQRLRRGPKRLLGGVLGGLAAAMNIDVAWVRIGFLLFCLLPGPAFLLYLAAWAIVPDQDGGIVIAKLLARKRA</sequence>
<reference evidence="8 9" key="1">
    <citation type="submission" date="2023-07" db="EMBL/GenBank/DDBJ databases">
        <title>Sequencing the genomes of 1000 actinobacteria strains.</title>
        <authorList>
            <person name="Klenk H.-P."/>
        </authorList>
    </citation>
    <scope>NUCLEOTIDE SEQUENCE [LARGE SCALE GENOMIC DNA]</scope>
    <source>
        <strain evidence="8 9">DSM 14555</strain>
    </source>
</reference>
<keyword evidence="5 6" id="KW-0472">Membrane</keyword>
<dbReference type="Pfam" id="PF04024">
    <property type="entry name" value="PspC"/>
    <property type="match status" value="1"/>
</dbReference>
<dbReference type="InterPro" id="IPR007168">
    <property type="entry name" value="Phageshock_PspC_N"/>
</dbReference>
<evidence type="ECO:0000256" key="5">
    <source>
        <dbReference type="ARBA" id="ARBA00023136"/>
    </source>
</evidence>
<keyword evidence="2" id="KW-1003">Cell membrane</keyword>
<keyword evidence="3 6" id="KW-0812">Transmembrane</keyword>
<comment type="subcellular location">
    <subcellularLocation>
        <location evidence="1">Cell membrane</location>
        <topology evidence="1">Single-pass membrane protein</topology>
    </subcellularLocation>
</comment>
<accession>A0ABU1JE20</accession>
<protein>
    <submittedName>
        <fullName evidence="8">Phage shock protein PspC (Stress-responsive transcriptional regulator)</fullName>
    </submittedName>
</protein>
<evidence type="ECO:0000313" key="8">
    <source>
        <dbReference type="EMBL" id="MDR6270389.1"/>
    </source>
</evidence>
<proteinExistence type="predicted"/>
<comment type="caution">
    <text evidence="8">The sequence shown here is derived from an EMBL/GenBank/DDBJ whole genome shotgun (WGS) entry which is preliminary data.</text>
</comment>
<dbReference type="Proteomes" id="UP001185069">
    <property type="component" value="Unassembled WGS sequence"/>
</dbReference>
<keyword evidence="4 6" id="KW-1133">Transmembrane helix</keyword>
<dbReference type="InterPro" id="IPR052027">
    <property type="entry name" value="PspC"/>
</dbReference>
<gene>
    <name evidence="8" type="ORF">JOE69_002627</name>
</gene>
<dbReference type="RefSeq" id="WP_296364249.1">
    <property type="nucleotide sequence ID" value="NZ_BAAAHY010000007.1"/>
</dbReference>
<dbReference type="PANTHER" id="PTHR33885:SF3">
    <property type="entry name" value="PHAGE SHOCK PROTEIN C"/>
    <property type="match status" value="1"/>
</dbReference>
<feature type="transmembrane region" description="Helical" evidence="6">
    <location>
        <begin position="43"/>
        <end position="64"/>
    </location>
</feature>